<dbReference type="EC" id="3.5.99.2" evidence="1"/>
<evidence type="ECO:0000313" key="5">
    <source>
        <dbReference type="Proteomes" id="UP000631694"/>
    </source>
</evidence>
<comment type="catalytic activity">
    <reaction evidence="1">
        <text>4-amino-5-aminomethyl-2-methylpyrimidine + H2O = 4-amino-5-hydroxymethyl-2-methylpyrimidine + NH4(+)</text>
        <dbReference type="Rhea" id="RHEA:31799"/>
        <dbReference type="ChEBI" id="CHEBI:15377"/>
        <dbReference type="ChEBI" id="CHEBI:16892"/>
        <dbReference type="ChEBI" id="CHEBI:28938"/>
        <dbReference type="ChEBI" id="CHEBI:63416"/>
        <dbReference type="EC" id="3.5.99.2"/>
    </reaction>
</comment>
<dbReference type="Pfam" id="PF03070">
    <property type="entry name" value="TENA_THI-4"/>
    <property type="match status" value="1"/>
</dbReference>
<dbReference type="InterPro" id="IPR016084">
    <property type="entry name" value="Haem_Oase-like_multi-hlx"/>
</dbReference>
<keyword evidence="1" id="KW-0784">Thiamine biosynthesis</keyword>
<evidence type="ECO:0000256" key="1">
    <source>
        <dbReference type="PIRNR" id="PIRNR003170"/>
    </source>
</evidence>
<feature type="domain" description="Thiaminase-2/PQQC" evidence="3">
    <location>
        <begin position="16"/>
        <end position="212"/>
    </location>
</feature>
<accession>A0A931MZY5</accession>
<evidence type="ECO:0000256" key="2">
    <source>
        <dbReference type="PIRSR" id="PIRSR003170-1"/>
    </source>
</evidence>
<comment type="catalytic activity">
    <reaction evidence="1">
        <text>thiamine + H2O = 5-(2-hydroxyethyl)-4-methylthiazole + 4-amino-5-hydroxymethyl-2-methylpyrimidine + H(+)</text>
        <dbReference type="Rhea" id="RHEA:17509"/>
        <dbReference type="ChEBI" id="CHEBI:15377"/>
        <dbReference type="ChEBI" id="CHEBI:15378"/>
        <dbReference type="ChEBI" id="CHEBI:16892"/>
        <dbReference type="ChEBI" id="CHEBI:17957"/>
        <dbReference type="ChEBI" id="CHEBI:18385"/>
        <dbReference type="EC" id="3.5.99.2"/>
    </reaction>
</comment>
<keyword evidence="1" id="KW-0378">Hydrolase</keyword>
<comment type="similarity">
    <text evidence="1">Belongs to the TenA family.</text>
</comment>
<dbReference type="GO" id="GO:0009228">
    <property type="term" value="P:thiamine biosynthetic process"/>
    <property type="evidence" value="ECO:0007669"/>
    <property type="project" value="UniProtKB-KW"/>
</dbReference>
<dbReference type="Gene3D" id="1.20.910.10">
    <property type="entry name" value="Heme oxygenase-like"/>
    <property type="match status" value="1"/>
</dbReference>
<feature type="active site" description="Proton donor" evidence="2">
    <location>
        <position position="205"/>
    </location>
</feature>
<dbReference type="EMBL" id="JADZLT010000056">
    <property type="protein sequence ID" value="MBH0239887.1"/>
    <property type="molecule type" value="Genomic_DNA"/>
</dbReference>
<comment type="caution">
    <text evidence="4">The sequence shown here is derived from an EMBL/GenBank/DDBJ whole genome shotgun (WGS) entry which is preliminary data.</text>
</comment>
<sequence>MTEPSFTDRALAADAALWDTAFAHRFARDLPVMDGATPAFRRYLVYEYALVLEAIDLVARAVAAAPTIPEKRWLADALGGLVHAQLAYFDAAFARLGLAPARPGTLPVGVSACLAAMRRAGAGGDYGEMLAVMFAGEWLYWTWCSAIPAGAAADPEVAAWIALHTDEAFRDHALWLKALLDDIAGTDPDAAPHLAETIASTLRRELAFHDAAFAA</sequence>
<dbReference type="GO" id="GO:0050334">
    <property type="term" value="F:thiaminase activity"/>
    <property type="evidence" value="ECO:0007669"/>
    <property type="project" value="UniProtKB-UniRule"/>
</dbReference>
<evidence type="ECO:0000313" key="4">
    <source>
        <dbReference type="EMBL" id="MBH0239887.1"/>
    </source>
</evidence>
<keyword evidence="5" id="KW-1185">Reference proteome</keyword>
<dbReference type="SUPFAM" id="SSF48613">
    <property type="entry name" value="Heme oxygenase-like"/>
    <property type="match status" value="1"/>
</dbReference>
<reference evidence="4" key="1">
    <citation type="submission" date="2020-12" db="EMBL/GenBank/DDBJ databases">
        <title>Methylobrevis albus sp. nov., isolated from fresh water lack sediment.</title>
        <authorList>
            <person name="Zou Q."/>
        </authorList>
    </citation>
    <scope>NUCLEOTIDE SEQUENCE</scope>
    <source>
        <strain evidence="4">L22</strain>
    </source>
</reference>
<name>A0A931MZY5_9HYPH</name>
<dbReference type="Proteomes" id="UP000631694">
    <property type="component" value="Unassembled WGS sequence"/>
</dbReference>
<dbReference type="RefSeq" id="WP_197312958.1">
    <property type="nucleotide sequence ID" value="NZ_JADZLT010000056.1"/>
</dbReference>
<organism evidence="4 5">
    <name type="scientific">Methylobrevis albus</name>
    <dbReference type="NCBI Taxonomy" id="2793297"/>
    <lineage>
        <taxon>Bacteria</taxon>
        <taxon>Pseudomonadati</taxon>
        <taxon>Pseudomonadota</taxon>
        <taxon>Alphaproteobacteria</taxon>
        <taxon>Hyphomicrobiales</taxon>
        <taxon>Pleomorphomonadaceae</taxon>
        <taxon>Methylobrevis</taxon>
    </lineage>
</organism>
<dbReference type="AlphaFoldDB" id="A0A931MZY5"/>
<comment type="function">
    <text evidence="1">Catalyzes an amino-pyrimidine hydrolysis reaction at the C5' of the pyrimidine moiety of thiamine compounds, a reaction that is part of a thiamine salvage pathway. Thus, catalyzes the conversion of 4-amino-5-aminomethyl-2-methylpyrimidine to 4-amino-5-hydroxymethyl-2-methylpyrimidine (HMP).</text>
</comment>
<proteinExistence type="inferred from homology"/>
<dbReference type="CDD" id="cd19358">
    <property type="entry name" value="TenA_E_Spr0628-like"/>
    <property type="match status" value="1"/>
</dbReference>
<dbReference type="PIRSF" id="PIRSF003170">
    <property type="entry name" value="Pet18p"/>
    <property type="match status" value="1"/>
</dbReference>
<evidence type="ECO:0000259" key="3">
    <source>
        <dbReference type="Pfam" id="PF03070"/>
    </source>
</evidence>
<dbReference type="InterPro" id="IPR026285">
    <property type="entry name" value="TenA_E"/>
</dbReference>
<dbReference type="InterPro" id="IPR004305">
    <property type="entry name" value="Thiaminase-2/PQQC"/>
</dbReference>
<protein>
    <recommendedName>
        <fullName evidence="1">Aminopyrimidine aminohydrolase</fullName>
        <ecNumber evidence="1">3.5.99.2</ecNumber>
    </recommendedName>
</protein>
<comment type="pathway">
    <text evidence="1">Cofactor biosynthesis; thiamine diphosphate biosynthesis.</text>
</comment>
<gene>
    <name evidence="4" type="ORF">I5731_18850</name>
</gene>